<evidence type="ECO:0000256" key="1">
    <source>
        <dbReference type="SAM" id="Phobius"/>
    </source>
</evidence>
<sequence>MSGIYAVSEWIMRFSVINLLWILFNVPIAFIVISIVFANCSADILLLIPLLIILLPLLFFPATQAMFASTRDWVLKREEKGLIKGFWNYYKENYKNSMLAGIIFTVMWTIWYVDLYYFSMNNILIMFVIVFIGLLLFIYTINYFSVSVHYDLNLRTLLKNAFLITLGSPALSIAVLFITGIITIISTRFIVLIPFFSGSAIAFLCFSAFYRQYLKLHGKIN</sequence>
<feature type="transmembrane region" description="Helical" evidence="1">
    <location>
        <begin position="191"/>
        <end position="210"/>
    </location>
</feature>
<keyword evidence="1" id="KW-0812">Transmembrane</keyword>
<dbReference type="Pfam" id="PF04854">
    <property type="entry name" value="DUF624"/>
    <property type="match status" value="1"/>
</dbReference>
<evidence type="ECO:0000313" key="3">
    <source>
        <dbReference type="Proteomes" id="UP000270219"/>
    </source>
</evidence>
<feature type="transmembrane region" description="Helical" evidence="1">
    <location>
        <begin position="44"/>
        <end position="67"/>
    </location>
</feature>
<dbReference type="InterPro" id="IPR006938">
    <property type="entry name" value="DUF624"/>
</dbReference>
<feature type="transmembrane region" description="Helical" evidence="1">
    <location>
        <begin position="123"/>
        <end position="141"/>
    </location>
</feature>
<keyword evidence="3" id="KW-1185">Reference proteome</keyword>
<feature type="transmembrane region" description="Helical" evidence="1">
    <location>
        <begin position="162"/>
        <end position="185"/>
    </location>
</feature>
<name>A0A498D992_9BACI</name>
<keyword evidence="1" id="KW-0472">Membrane</keyword>
<dbReference type="OrthoDB" id="2182676at2"/>
<accession>A0A498D992</accession>
<dbReference type="Proteomes" id="UP000270219">
    <property type="component" value="Unassembled WGS sequence"/>
</dbReference>
<organism evidence="2 3">
    <name type="scientific">Oceanobacillus piezotolerans</name>
    <dbReference type="NCBI Taxonomy" id="2448030"/>
    <lineage>
        <taxon>Bacteria</taxon>
        <taxon>Bacillati</taxon>
        <taxon>Bacillota</taxon>
        <taxon>Bacilli</taxon>
        <taxon>Bacillales</taxon>
        <taxon>Bacillaceae</taxon>
        <taxon>Oceanobacillus</taxon>
    </lineage>
</organism>
<feature type="transmembrane region" description="Helical" evidence="1">
    <location>
        <begin position="98"/>
        <end position="117"/>
    </location>
</feature>
<feature type="transmembrane region" description="Helical" evidence="1">
    <location>
        <begin position="16"/>
        <end position="38"/>
    </location>
</feature>
<comment type="caution">
    <text evidence="2">The sequence shown here is derived from an EMBL/GenBank/DDBJ whole genome shotgun (WGS) entry which is preliminary data.</text>
</comment>
<proteinExistence type="predicted"/>
<keyword evidence="1" id="KW-1133">Transmembrane helix</keyword>
<gene>
    <name evidence="2" type="ORF">D8M04_05700</name>
</gene>
<reference evidence="2 3" key="1">
    <citation type="submission" date="2018-10" db="EMBL/GenBank/DDBJ databases">
        <title>Oceanobacillus sp. YLB-02 draft genome.</title>
        <authorList>
            <person name="Yu L."/>
        </authorList>
    </citation>
    <scope>NUCLEOTIDE SEQUENCE [LARGE SCALE GENOMIC DNA]</scope>
    <source>
        <strain evidence="2 3">YLB-02</strain>
    </source>
</reference>
<evidence type="ECO:0000313" key="2">
    <source>
        <dbReference type="EMBL" id="RLL47126.1"/>
    </source>
</evidence>
<dbReference type="EMBL" id="RCHR01000002">
    <property type="protein sequence ID" value="RLL47126.1"/>
    <property type="molecule type" value="Genomic_DNA"/>
</dbReference>
<protein>
    <submittedName>
        <fullName evidence="2">DUF624 domain-containing protein</fullName>
    </submittedName>
</protein>
<dbReference type="AlphaFoldDB" id="A0A498D992"/>